<dbReference type="EMBL" id="CZBY01000011">
    <property type="protein sequence ID" value="CUQ87598.1"/>
    <property type="molecule type" value="Genomic_DNA"/>
</dbReference>
<evidence type="ECO:0000313" key="3">
    <source>
        <dbReference type="EMBL" id="MDB8004152.1"/>
    </source>
</evidence>
<keyword evidence="1" id="KW-0732">Signal</keyword>
<protein>
    <submittedName>
        <fullName evidence="2">Uncharacterized protein</fullName>
    </submittedName>
</protein>
<feature type="chain" id="PRO_5042683909" evidence="1">
    <location>
        <begin position="20"/>
        <end position="135"/>
    </location>
</feature>
<reference evidence="2 4" key="1">
    <citation type="submission" date="2015-09" db="EMBL/GenBank/DDBJ databases">
        <authorList>
            <consortium name="Pathogen Informatics"/>
        </authorList>
    </citation>
    <scope>NUCLEOTIDE SEQUENCE [LARGE SCALE GENOMIC DNA]</scope>
    <source>
        <strain evidence="2 4">2789STDY5834928</strain>
    </source>
</reference>
<evidence type="ECO:0000313" key="2">
    <source>
        <dbReference type="EMBL" id="CUQ87598.1"/>
    </source>
</evidence>
<dbReference type="OrthoDB" id="10015936at2"/>
<organism evidence="2 4">
    <name type="scientific">[Eubacterium] siraeum</name>
    <dbReference type="NCBI Taxonomy" id="39492"/>
    <lineage>
        <taxon>Bacteria</taxon>
        <taxon>Bacillati</taxon>
        <taxon>Bacillota</taxon>
        <taxon>Clostridia</taxon>
        <taxon>Eubacteriales</taxon>
        <taxon>Oscillospiraceae</taxon>
        <taxon>Oscillospiraceae incertae sedis</taxon>
    </lineage>
</organism>
<evidence type="ECO:0000256" key="1">
    <source>
        <dbReference type="SAM" id="SignalP"/>
    </source>
</evidence>
<dbReference type="Proteomes" id="UP001210809">
    <property type="component" value="Unassembled WGS sequence"/>
</dbReference>
<gene>
    <name evidence="2" type="ORF">ERS852540_01539</name>
    <name evidence="3" type="ORF">PNE09_08730</name>
</gene>
<dbReference type="STRING" id="39492.ERS852540_01539"/>
<reference evidence="3" key="2">
    <citation type="submission" date="2023-01" db="EMBL/GenBank/DDBJ databases">
        <title>Human gut microbiome strain richness.</title>
        <authorList>
            <person name="Chen-Liaw A."/>
        </authorList>
    </citation>
    <scope>NUCLEOTIDE SEQUENCE</scope>
    <source>
        <strain evidence="3">1001283st1_G1_1001283B150217_161031</strain>
    </source>
</reference>
<dbReference type="AlphaFoldDB" id="A0A174ZT43"/>
<feature type="signal peptide" evidence="1">
    <location>
        <begin position="1"/>
        <end position="19"/>
    </location>
</feature>
<dbReference type="Proteomes" id="UP000095662">
    <property type="component" value="Unassembled WGS sequence"/>
</dbReference>
<proteinExistence type="predicted"/>
<name>A0A174ZT43_9FIRM</name>
<dbReference type="EMBL" id="JAQLXW010000011">
    <property type="protein sequence ID" value="MDB8004152.1"/>
    <property type="molecule type" value="Genomic_DNA"/>
</dbReference>
<accession>A0A174ZT43</accession>
<evidence type="ECO:0000313" key="4">
    <source>
        <dbReference type="Proteomes" id="UP000095662"/>
    </source>
</evidence>
<sequence length="135" mass="14512">MKKTFKRLIAIVMATTTMAVGFGGMSVSAVSETASWSARYVNVHGAPTSESRTGSATMKASSEVYTGKVNTMSDITNRSLTLSSTTHTMSTGSIVYNNTGSRRWYISGEIKDVTYEMVAYTSLKAVLNVTGIISR</sequence>